<proteinExistence type="predicted"/>
<dbReference type="EMBL" id="CP036269">
    <property type="protein sequence ID" value="QDT40561.1"/>
    <property type="molecule type" value="Genomic_DNA"/>
</dbReference>
<dbReference type="AlphaFoldDB" id="A0A517R9M7"/>
<gene>
    <name evidence="4" type="ORF">Pan241w_06180</name>
</gene>
<feature type="domain" description="ThuA-like" evidence="3">
    <location>
        <begin position="323"/>
        <end position="524"/>
    </location>
</feature>
<feature type="signal peptide" evidence="1">
    <location>
        <begin position="1"/>
        <end position="23"/>
    </location>
</feature>
<dbReference type="Pfam" id="PF00857">
    <property type="entry name" value="Isochorismatase"/>
    <property type="match status" value="1"/>
</dbReference>
<dbReference type="KEGG" id="gaz:Pan241w_06180"/>
<feature type="domain" description="Isochorismatase-like" evidence="2">
    <location>
        <begin position="200"/>
        <end position="252"/>
    </location>
</feature>
<evidence type="ECO:0000256" key="1">
    <source>
        <dbReference type="SAM" id="SignalP"/>
    </source>
</evidence>
<accession>A0A517R9M7</accession>
<name>A0A517R9M7_9PLAN</name>
<dbReference type="Gene3D" id="2.60.120.260">
    <property type="entry name" value="Galactose-binding domain-like"/>
    <property type="match status" value="1"/>
</dbReference>
<dbReference type="PANTHER" id="PTHR40469:SF2">
    <property type="entry name" value="GALACTOSE-BINDING DOMAIN-LIKE SUPERFAMILY PROTEIN"/>
    <property type="match status" value="1"/>
</dbReference>
<dbReference type="CDD" id="cd03128">
    <property type="entry name" value="GAT_1"/>
    <property type="match status" value="1"/>
</dbReference>
<protein>
    <submittedName>
        <fullName evidence="4">Trehalose utilization</fullName>
    </submittedName>
</protein>
<evidence type="ECO:0000259" key="2">
    <source>
        <dbReference type="Pfam" id="PF00857"/>
    </source>
</evidence>
<dbReference type="RefSeq" id="WP_198000296.1">
    <property type="nucleotide sequence ID" value="NZ_CP036269.1"/>
</dbReference>
<dbReference type="InterPro" id="IPR029062">
    <property type="entry name" value="Class_I_gatase-like"/>
</dbReference>
<dbReference type="SUPFAM" id="SSF52317">
    <property type="entry name" value="Class I glutamine amidotransferase-like"/>
    <property type="match status" value="1"/>
</dbReference>
<evidence type="ECO:0000313" key="5">
    <source>
        <dbReference type="Proteomes" id="UP000317171"/>
    </source>
</evidence>
<keyword evidence="1" id="KW-0732">Signal</keyword>
<evidence type="ECO:0000259" key="3">
    <source>
        <dbReference type="Pfam" id="PF06283"/>
    </source>
</evidence>
<dbReference type="InterPro" id="IPR036380">
    <property type="entry name" value="Isochorismatase-like_sf"/>
</dbReference>
<organism evidence="4 5">
    <name type="scientific">Gimesia alba</name>
    <dbReference type="NCBI Taxonomy" id="2527973"/>
    <lineage>
        <taxon>Bacteria</taxon>
        <taxon>Pseudomonadati</taxon>
        <taxon>Planctomycetota</taxon>
        <taxon>Planctomycetia</taxon>
        <taxon>Planctomycetales</taxon>
        <taxon>Planctomycetaceae</taxon>
        <taxon>Gimesia</taxon>
    </lineage>
</organism>
<feature type="chain" id="PRO_5021829045" evidence="1">
    <location>
        <begin position="24"/>
        <end position="686"/>
    </location>
</feature>
<dbReference type="PANTHER" id="PTHR40469">
    <property type="entry name" value="SECRETED GLYCOSYL HYDROLASE"/>
    <property type="match status" value="1"/>
</dbReference>
<dbReference type="Gene3D" id="3.40.50.850">
    <property type="entry name" value="Isochorismatase-like"/>
    <property type="match status" value="1"/>
</dbReference>
<keyword evidence="5" id="KW-1185">Reference proteome</keyword>
<dbReference type="Pfam" id="PF06283">
    <property type="entry name" value="ThuA"/>
    <property type="match status" value="1"/>
</dbReference>
<dbReference type="Gene3D" id="3.40.50.880">
    <property type="match status" value="1"/>
</dbReference>
<dbReference type="SUPFAM" id="SSF49785">
    <property type="entry name" value="Galactose-binding domain-like"/>
    <property type="match status" value="1"/>
</dbReference>
<dbReference type="InterPro" id="IPR008979">
    <property type="entry name" value="Galactose-bd-like_sf"/>
</dbReference>
<dbReference type="Proteomes" id="UP000317171">
    <property type="component" value="Chromosome"/>
</dbReference>
<reference evidence="4 5" key="1">
    <citation type="submission" date="2019-02" db="EMBL/GenBank/DDBJ databases">
        <title>Deep-cultivation of Planctomycetes and their phenomic and genomic characterization uncovers novel biology.</title>
        <authorList>
            <person name="Wiegand S."/>
            <person name="Jogler M."/>
            <person name="Boedeker C."/>
            <person name="Pinto D."/>
            <person name="Vollmers J."/>
            <person name="Rivas-Marin E."/>
            <person name="Kohn T."/>
            <person name="Peeters S.H."/>
            <person name="Heuer A."/>
            <person name="Rast P."/>
            <person name="Oberbeckmann S."/>
            <person name="Bunk B."/>
            <person name="Jeske O."/>
            <person name="Meyerdierks A."/>
            <person name="Storesund J.E."/>
            <person name="Kallscheuer N."/>
            <person name="Luecker S."/>
            <person name="Lage O.M."/>
            <person name="Pohl T."/>
            <person name="Merkel B.J."/>
            <person name="Hornburger P."/>
            <person name="Mueller R.-W."/>
            <person name="Bruemmer F."/>
            <person name="Labrenz M."/>
            <person name="Spormann A.M."/>
            <person name="Op den Camp H."/>
            <person name="Overmann J."/>
            <person name="Amann R."/>
            <person name="Jetten M.S.M."/>
            <person name="Mascher T."/>
            <person name="Medema M.H."/>
            <person name="Devos D.P."/>
            <person name="Kaster A.-K."/>
            <person name="Ovreas L."/>
            <person name="Rohde M."/>
            <person name="Galperin M.Y."/>
            <person name="Jogler C."/>
        </authorList>
    </citation>
    <scope>NUCLEOTIDE SEQUENCE [LARGE SCALE GENOMIC DNA]</scope>
    <source>
        <strain evidence="4 5">Pan241w</strain>
    </source>
</reference>
<dbReference type="SUPFAM" id="SSF52499">
    <property type="entry name" value="Isochorismatase-like hydrolases"/>
    <property type="match status" value="1"/>
</dbReference>
<dbReference type="InterPro" id="IPR000868">
    <property type="entry name" value="Isochorismatase-like_dom"/>
</dbReference>
<sequence length="686" mass="76596" precursor="true">MNTLCKLAACLSLVLMTTTGLSAEDLKLQLRYQQETSKDSGRYHRLQRSENWKPEQTAIIVCDVWDYHHCLNAVKRLEQFAPRLDNLLKKARSQGVTIIHAPSDCMPAYQGHPARMRAMQVKHKGPIPEGIENWCSKIPSEERAVYPLDQSDGGEDDDPEEHAAWAKKLKSLGRNPALPWNSQSPLITINGDKDYISDKGDEVWRILESRGIKNVILTGVHTNMCVLGRPFGLRQLAKNGKNVVLVRDMTDTMYNPKRWPYVSHFTGNDLIVSHIEKYVCPTITSDQILGGQEFTFKRDQRPHLLIVMAEAEYETNQSLPEFAAKNLGKHFRVSMVFADDKDRNSIPGIEAIKDADVVLFSVRRRVLPKKAMQAIRDYVKAGKPVVGIRTASHAFSLRGKQPPEGLQDWPEFDAEVFGGNYHGHYANDLKSIVSINEAQKRNPILTGIPDKPFPQAYSLYEVLPLAKGTTVLMTAKAEGKPAEPVAWTFKRKDGGKSFYTSLGHPGDFKQPEYVRLLANGIYWAAGLDPANVSLSEKVTLHSAPHWSVVQIPGVEQAQKTKQSRWYRCVVRVPEKWMAGQPLLLKVAGAEGTEVNAWLNGTSLQKTDAGFQIDCQPVAKNDANLIVLQVKGMNQGSDFASVPQLISATSALPLAGRWQYRVGNQEQFANMPLPAKFGTVTDIVFKP</sequence>
<evidence type="ECO:0000313" key="4">
    <source>
        <dbReference type="EMBL" id="QDT40561.1"/>
    </source>
</evidence>
<dbReference type="InterPro" id="IPR029010">
    <property type="entry name" value="ThuA-like"/>
</dbReference>